<dbReference type="RefSeq" id="WP_130019145.1">
    <property type="nucleotide sequence ID" value="NZ_SEWF01000002.1"/>
</dbReference>
<dbReference type="AlphaFoldDB" id="A0A4Q5M5Y0"/>
<keyword evidence="2" id="KW-1185">Reference proteome</keyword>
<accession>A0A4Q5M5Y0</accession>
<dbReference type="Gene3D" id="1.25.40.10">
    <property type="entry name" value="Tetratricopeptide repeat domain"/>
    <property type="match status" value="1"/>
</dbReference>
<evidence type="ECO:0008006" key="3">
    <source>
        <dbReference type="Google" id="ProtNLM"/>
    </source>
</evidence>
<proteinExistence type="predicted"/>
<comment type="caution">
    <text evidence="1">The sequence shown here is derived from an EMBL/GenBank/DDBJ whole genome shotgun (WGS) entry which is preliminary data.</text>
</comment>
<dbReference type="OrthoDB" id="9767435at2"/>
<name>A0A4Q5M5Y0_9BACT</name>
<gene>
    <name evidence="1" type="ORF">EWM59_01350</name>
</gene>
<dbReference type="SUPFAM" id="SSF48452">
    <property type="entry name" value="TPR-like"/>
    <property type="match status" value="1"/>
</dbReference>
<sequence>MTLSYSYTTRLLLYIYIICHSYMANAQQKPVNEKLLYAESTLAEGIRKNDSIQIAEGYYLLGKMRGSEHNYPEAYRLMYLSLRINERHKNWYSAGKVYLRLTDFELEQKHINEAKAMLNEAVQIFKEHKVEKGIRDAYYLYGMIHMADFNPRPDYDSALYYFKKLEVLALKDKSEKHLGGVREVMGTIYMKLHDKSALPNLEYAVMIKQKEKPESPWLRTRTELADAYLIFKDFKRAKKILEGSQALIDQGYKFDKYIVVTHYETYDKYYKAMGDWQKAYKAKEKY</sequence>
<reference evidence="1 2" key="1">
    <citation type="submission" date="2019-02" db="EMBL/GenBank/DDBJ databases">
        <title>Bacterial novel species Emticicia sp. 17J42-9 isolated from soil.</title>
        <authorList>
            <person name="Jung H.-Y."/>
        </authorList>
    </citation>
    <scope>NUCLEOTIDE SEQUENCE [LARGE SCALE GENOMIC DNA]</scope>
    <source>
        <strain evidence="1 2">17J42-9</strain>
    </source>
</reference>
<dbReference type="Proteomes" id="UP000293162">
    <property type="component" value="Unassembled WGS sequence"/>
</dbReference>
<evidence type="ECO:0000313" key="1">
    <source>
        <dbReference type="EMBL" id="RYU97363.1"/>
    </source>
</evidence>
<dbReference type="EMBL" id="SEWF01000002">
    <property type="protein sequence ID" value="RYU97363.1"/>
    <property type="molecule type" value="Genomic_DNA"/>
</dbReference>
<dbReference type="InterPro" id="IPR011990">
    <property type="entry name" value="TPR-like_helical_dom_sf"/>
</dbReference>
<evidence type="ECO:0000313" key="2">
    <source>
        <dbReference type="Proteomes" id="UP000293162"/>
    </source>
</evidence>
<protein>
    <recommendedName>
        <fullName evidence="3">Tetratricopeptide repeat protein</fullName>
    </recommendedName>
</protein>
<organism evidence="1 2">
    <name type="scientific">Emticicia agri</name>
    <dbReference type="NCBI Taxonomy" id="2492393"/>
    <lineage>
        <taxon>Bacteria</taxon>
        <taxon>Pseudomonadati</taxon>
        <taxon>Bacteroidota</taxon>
        <taxon>Cytophagia</taxon>
        <taxon>Cytophagales</taxon>
        <taxon>Leadbetterellaceae</taxon>
        <taxon>Emticicia</taxon>
    </lineage>
</organism>